<dbReference type="Proteomes" id="UP001158576">
    <property type="component" value="Chromosome 1"/>
</dbReference>
<reference evidence="1 2" key="1">
    <citation type="submission" date="2021-04" db="EMBL/GenBank/DDBJ databases">
        <authorList>
            <person name="Bliznina A."/>
        </authorList>
    </citation>
    <scope>NUCLEOTIDE SEQUENCE [LARGE SCALE GENOMIC DNA]</scope>
</reference>
<keyword evidence="2" id="KW-1185">Reference proteome</keyword>
<evidence type="ECO:0000313" key="2">
    <source>
        <dbReference type="Proteomes" id="UP001158576"/>
    </source>
</evidence>
<gene>
    <name evidence="1" type="ORF">OKIOD_LOCUS10100</name>
</gene>
<organism evidence="1 2">
    <name type="scientific">Oikopleura dioica</name>
    <name type="common">Tunicate</name>
    <dbReference type="NCBI Taxonomy" id="34765"/>
    <lineage>
        <taxon>Eukaryota</taxon>
        <taxon>Metazoa</taxon>
        <taxon>Chordata</taxon>
        <taxon>Tunicata</taxon>
        <taxon>Appendicularia</taxon>
        <taxon>Copelata</taxon>
        <taxon>Oikopleuridae</taxon>
        <taxon>Oikopleura</taxon>
    </lineage>
</organism>
<name>A0ABN7STY1_OIKDI</name>
<sequence>MGNAASFFSYEDPTYQNYQENKNGVSYNYWISEPSDVPPARITTIKGKPSRRYLRHFQLVDQRREEQLRRKSQKARHHNTRHVGDVLSQKEFLRLGEIDLTAFLERAPAKYNLRSKKRNRRRTAFTKARPLQHDYFDEYAY</sequence>
<accession>A0ABN7STY1</accession>
<dbReference type="EMBL" id="OU015566">
    <property type="protein sequence ID" value="CAG5104559.1"/>
    <property type="molecule type" value="Genomic_DNA"/>
</dbReference>
<evidence type="ECO:0000313" key="1">
    <source>
        <dbReference type="EMBL" id="CAG5104559.1"/>
    </source>
</evidence>
<proteinExistence type="predicted"/>
<protein>
    <submittedName>
        <fullName evidence="1">Oidioi.mRNA.OKI2018_I69.chr1.g1335.t1.cds</fullName>
    </submittedName>
</protein>